<evidence type="ECO:0000313" key="1">
    <source>
        <dbReference type="EMBL" id="GMN65281.1"/>
    </source>
</evidence>
<dbReference type="Proteomes" id="UP001187192">
    <property type="component" value="Unassembled WGS sequence"/>
</dbReference>
<dbReference type="EMBL" id="BTGU01000224">
    <property type="protein sequence ID" value="GMN65281.1"/>
    <property type="molecule type" value="Genomic_DNA"/>
</dbReference>
<accession>A0AA88E3K1</accession>
<organism evidence="1 2">
    <name type="scientific">Ficus carica</name>
    <name type="common">Common fig</name>
    <dbReference type="NCBI Taxonomy" id="3494"/>
    <lineage>
        <taxon>Eukaryota</taxon>
        <taxon>Viridiplantae</taxon>
        <taxon>Streptophyta</taxon>
        <taxon>Embryophyta</taxon>
        <taxon>Tracheophyta</taxon>
        <taxon>Spermatophyta</taxon>
        <taxon>Magnoliopsida</taxon>
        <taxon>eudicotyledons</taxon>
        <taxon>Gunneridae</taxon>
        <taxon>Pentapetalae</taxon>
        <taxon>rosids</taxon>
        <taxon>fabids</taxon>
        <taxon>Rosales</taxon>
        <taxon>Moraceae</taxon>
        <taxon>Ficeae</taxon>
        <taxon>Ficus</taxon>
    </lineage>
</organism>
<reference evidence="1" key="1">
    <citation type="submission" date="2023-07" db="EMBL/GenBank/DDBJ databases">
        <title>draft genome sequence of fig (Ficus carica).</title>
        <authorList>
            <person name="Takahashi T."/>
            <person name="Nishimura K."/>
        </authorList>
    </citation>
    <scope>NUCLEOTIDE SEQUENCE</scope>
</reference>
<gene>
    <name evidence="1" type="ORF">TIFTF001_034368</name>
</gene>
<protein>
    <submittedName>
        <fullName evidence="1">Uncharacterized protein</fullName>
    </submittedName>
</protein>
<name>A0AA88E3K1_FICCA</name>
<proteinExistence type="predicted"/>
<dbReference type="AlphaFoldDB" id="A0AA88E3K1"/>
<keyword evidence="2" id="KW-1185">Reference proteome</keyword>
<sequence>MLAMAYLMWSPMLDISSLHGATWRRRSTLPIPDLVRWSPPGGSLRCYPALGSQAVVVWEDIKNLGLRGIVEQKSEHLST</sequence>
<comment type="caution">
    <text evidence="1">The sequence shown here is derived from an EMBL/GenBank/DDBJ whole genome shotgun (WGS) entry which is preliminary data.</text>
</comment>
<evidence type="ECO:0000313" key="2">
    <source>
        <dbReference type="Proteomes" id="UP001187192"/>
    </source>
</evidence>